<organism evidence="9 10">
    <name type="scientific">Winkia neuii subsp. anitrata</name>
    <dbReference type="NCBI Taxonomy" id="29318"/>
    <lineage>
        <taxon>Bacteria</taxon>
        <taxon>Bacillati</taxon>
        <taxon>Actinomycetota</taxon>
        <taxon>Actinomycetes</taxon>
        <taxon>Actinomycetales</taxon>
        <taxon>Actinomycetaceae</taxon>
        <taxon>Winkia</taxon>
    </lineage>
</organism>
<feature type="transmembrane region" description="Helical" evidence="7">
    <location>
        <begin position="12"/>
        <end position="32"/>
    </location>
</feature>
<dbReference type="KEGG" id="wne:PIG85_08520"/>
<feature type="transmembrane region" description="Helical" evidence="7">
    <location>
        <begin position="267"/>
        <end position="285"/>
    </location>
</feature>
<sequence>MFSSPTKSVGTLLPSLGLILATTIWGSMFFMIKKVTTEIPVLDFLGWRFGLTAIFTALIFHKQVLRASKKAWFYGFILAILYVGAQYLESIGLATVDASISGFITGMYAVMTPILLLVIYRQPPRPTVIYASVVATLGLAILSLRGFSFGIGEIYTLAGSICYSLHIVMLGRFSKRADSSTLASTQLIMMGLLSLGLAAPGGITIPHTAFSWFALFYMALLGGSLAMLLQTWAQSRISQTRVAIIMTTEPVFAAITAVIFGGESVTMRLLLGGGLIVAAIIASELSSARKAKKYSVSSTPSA</sequence>
<evidence type="ECO:0000256" key="7">
    <source>
        <dbReference type="SAM" id="Phobius"/>
    </source>
</evidence>
<dbReference type="PANTHER" id="PTHR42920:SF5">
    <property type="entry name" value="EAMA DOMAIN-CONTAINING PROTEIN"/>
    <property type="match status" value="1"/>
</dbReference>
<comment type="subcellular location">
    <subcellularLocation>
        <location evidence="1">Cell membrane</location>
        <topology evidence="1">Multi-pass membrane protein</topology>
    </subcellularLocation>
</comment>
<accession>A0AB38XNH4</accession>
<feature type="transmembrane region" description="Helical" evidence="7">
    <location>
        <begin position="209"/>
        <end position="229"/>
    </location>
</feature>
<proteinExistence type="inferred from homology"/>
<dbReference type="InterPro" id="IPR051258">
    <property type="entry name" value="Diverse_Substrate_Transporter"/>
</dbReference>
<dbReference type="RefSeq" id="WP_048706778.1">
    <property type="nucleotide sequence ID" value="NZ_CP116394.1"/>
</dbReference>
<dbReference type="InterPro" id="IPR037185">
    <property type="entry name" value="EmrE-like"/>
</dbReference>
<reference evidence="9" key="1">
    <citation type="submission" date="2023-01" db="EMBL/GenBank/DDBJ databases">
        <title>Comparative Genomic Analysis of the Clinically-Derived Winkia Strain NY0527 Provides Evidence into the Taxonomic Reassignment of Winkia neuii and Characterizes Their Virulence Traits.</title>
        <authorList>
            <person name="Cai X."/>
            <person name="Peng Y."/>
            <person name="Li M."/>
            <person name="Qiu Y."/>
            <person name="Wang Y."/>
            <person name="Xu L."/>
            <person name="Hou Q."/>
        </authorList>
    </citation>
    <scope>NUCLEOTIDE SEQUENCE</scope>
    <source>
        <strain evidence="9">NY0527</strain>
    </source>
</reference>
<dbReference type="Proteomes" id="UP001211044">
    <property type="component" value="Chromosome"/>
</dbReference>
<evidence type="ECO:0000256" key="4">
    <source>
        <dbReference type="ARBA" id="ARBA00022692"/>
    </source>
</evidence>
<evidence type="ECO:0000256" key="3">
    <source>
        <dbReference type="ARBA" id="ARBA00022475"/>
    </source>
</evidence>
<feature type="domain" description="EamA" evidence="8">
    <location>
        <begin position="16"/>
        <end position="143"/>
    </location>
</feature>
<evidence type="ECO:0000313" key="9">
    <source>
        <dbReference type="EMBL" id="WCE45681.1"/>
    </source>
</evidence>
<dbReference type="SUPFAM" id="SSF103481">
    <property type="entry name" value="Multidrug resistance efflux transporter EmrE"/>
    <property type="match status" value="2"/>
</dbReference>
<feature type="transmembrane region" description="Helical" evidence="7">
    <location>
        <begin position="154"/>
        <end position="173"/>
    </location>
</feature>
<name>A0AB38XNH4_9ACTO</name>
<evidence type="ECO:0000256" key="1">
    <source>
        <dbReference type="ARBA" id="ARBA00004651"/>
    </source>
</evidence>
<feature type="transmembrane region" description="Helical" evidence="7">
    <location>
        <begin position="72"/>
        <end position="88"/>
    </location>
</feature>
<gene>
    <name evidence="9" type="ORF">PIG85_08520</name>
</gene>
<dbReference type="GO" id="GO:0005886">
    <property type="term" value="C:plasma membrane"/>
    <property type="evidence" value="ECO:0007669"/>
    <property type="project" value="UniProtKB-SubCell"/>
</dbReference>
<evidence type="ECO:0000256" key="2">
    <source>
        <dbReference type="ARBA" id="ARBA00007362"/>
    </source>
</evidence>
<dbReference type="Pfam" id="PF00892">
    <property type="entry name" value="EamA"/>
    <property type="match status" value="2"/>
</dbReference>
<feature type="transmembrane region" description="Helical" evidence="7">
    <location>
        <begin position="241"/>
        <end position="261"/>
    </location>
</feature>
<feature type="domain" description="EamA" evidence="8">
    <location>
        <begin position="151"/>
        <end position="281"/>
    </location>
</feature>
<keyword evidence="5 7" id="KW-1133">Transmembrane helix</keyword>
<feature type="transmembrane region" description="Helical" evidence="7">
    <location>
        <begin position="44"/>
        <end position="60"/>
    </location>
</feature>
<keyword evidence="4 7" id="KW-0812">Transmembrane</keyword>
<dbReference type="EMBL" id="CP116394">
    <property type="protein sequence ID" value="WCE45681.1"/>
    <property type="molecule type" value="Genomic_DNA"/>
</dbReference>
<protein>
    <submittedName>
        <fullName evidence="9">DMT family transporter</fullName>
    </submittedName>
</protein>
<keyword evidence="6 7" id="KW-0472">Membrane</keyword>
<feature type="transmembrane region" description="Helical" evidence="7">
    <location>
        <begin position="185"/>
        <end position="203"/>
    </location>
</feature>
<keyword evidence="3" id="KW-1003">Cell membrane</keyword>
<evidence type="ECO:0000256" key="5">
    <source>
        <dbReference type="ARBA" id="ARBA00022989"/>
    </source>
</evidence>
<evidence type="ECO:0000313" key="10">
    <source>
        <dbReference type="Proteomes" id="UP001211044"/>
    </source>
</evidence>
<evidence type="ECO:0000256" key="6">
    <source>
        <dbReference type="ARBA" id="ARBA00023136"/>
    </source>
</evidence>
<evidence type="ECO:0000259" key="8">
    <source>
        <dbReference type="Pfam" id="PF00892"/>
    </source>
</evidence>
<dbReference type="AlphaFoldDB" id="A0AB38XNH4"/>
<comment type="similarity">
    <text evidence="2">Belongs to the EamA transporter family.</text>
</comment>
<dbReference type="PANTHER" id="PTHR42920">
    <property type="entry name" value="OS03G0707200 PROTEIN-RELATED"/>
    <property type="match status" value="1"/>
</dbReference>
<feature type="transmembrane region" description="Helical" evidence="7">
    <location>
        <begin position="100"/>
        <end position="120"/>
    </location>
</feature>
<feature type="transmembrane region" description="Helical" evidence="7">
    <location>
        <begin position="127"/>
        <end position="148"/>
    </location>
</feature>
<dbReference type="InterPro" id="IPR000620">
    <property type="entry name" value="EamA_dom"/>
</dbReference>